<dbReference type="FunFam" id="1.10.10.10:FF:000322">
    <property type="entry name" value="Probable disease resistance protein At1g63360"/>
    <property type="match status" value="1"/>
</dbReference>
<feature type="transmembrane region" description="Helical" evidence="8">
    <location>
        <begin position="1678"/>
        <end position="1703"/>
    </location>
</feature>
<feature type="region of interest" description="Disordered" evidence="7">
    <location>
        <begin position="1258"/>
        <end position="1287"/>
    </location>
</feature>
<feature type="region of interest" description="Disordered" evidence="7">
    <location>
        <begin position="1176"/>
        <end position="1198"/>
    </location>
</feature>
<keyword evidence="8" id="KW-0812">Transmembrane</keyword>
<evidence type="ECO:0000313" key="13">
    <source>
        <dbReference type="EMBL" id="KAG8091938.1"/>
    </source>
</evidence>
<feature type="compositionally biased region" description="Basic and acidic residues" evidence="7">
    <location>
        <begin position="1361"/>
        <end position="1370"/>
    </location>
</feature>
<evidence type="ECO:0000256" key="4">
    <source>
        <dbReference type="ARBA" id="ARBA00022741"/>
    </source>
</evidence>
<keyword evidence="4" id="KW-0547">Nucleotide-binding</keyword>
<dbReference type="Pfam" id="PF00931">
    <property type="entry name" value="NB-ARC"/>
    <property type="match status" value="1"/>
</dbReference>
<evidence type="ECO:0000256" key="3">
    <source>
        <dbReference type="ARBA" id="ARBA00022737"/>
    </source>
</evidence>
<dbReference type="Pfam" id="PF23559">
    <property type="entry name" value="WHD_DRP"/>
    <property type="match status" value="1"/>
</dbReference>
<dbReference type="GO" id="GO:0043531">
    <property type="term" value="F:ADP binding"/>
    <property type="evidence" value="ECO:0007669"/>
    <property type="project" value="InterPro"/>
</dbReference>
<feature type="domain" description="Disease resistance protein winged helix" evidence="11">
    <location>
        <begin position="445"/>
        <end position="516"/>
    </location>
</feature>
<dbReference type="GO" id="GO:0042742">
    <property type="term" value="P:defense response to bacterium"/>
    <property type="evidence" value="ECO:0007669"/>
    <property type="project" value="UniProtKB-ARBA"/>
</dbReference>
<feature type="domain" description="Disease resistance N-terminal" evidence="10">
    <location>
        <begin position="18"/>
        <end position="99"/>
    </location>
</feature>
<dbReference type="Pfam" id="PF18052">
    <property type="entry name" value="Rx_N"/>
    <property type="match status" value="1"/>
</dbReference>
<evidence type="ECO:0000259" key="11">
    <source>
        <dbReference type="Pfam" id="PF23559"/>
    </source>
</evidence>
<dbReference type="PANTHER" id="PTHR23155:SF909">
    <property type="entry name" value="OS11G0673900 PROTEIN"/>
    <property type="match status" value="1"/>
</dbReference>
<dbReference type="EMBL" id="JAAALK010000080">
    <property type="protein sequence ID" value="KAG8091938.1"/>
    <property type="molecule type" value="Genomic_DNA"/>
</dbReference>
<dbReference type="PANTHER" id="PTHR23155">
    <property type="entry name" value="DISEASE RESISTANCE PROTEIN RP"/>
    <property type="match status" value="1"/>
</dbReference>
<evidence type="ECO:0000256" key="8">
    <source>
        <dbReference type="SAM" id="Phobius"/>
    </source>
</evidence>
<proteinExistence type="inferred from homology"/>
<protein>
    <recommendedName>
        <fullName evidence="15">NB-ARC domain-containing protein</fullName>
    </recommendedName>
</protein>
<evidence type="ECO:0000313" key="14">
    <source>
        <dbReference type="Proteomes" id="UP000729402"/>
    </source>
</evidence>
<evidence type="ECO:0000256" key="5">
    <source>
        <dbReference type="ARBA" id="ARBA00022821"/>
    </source>
</evidence>
<dbReference type="Proteomes" id="UP000729402">
    <property type="component" value="Unassembled WGS sequence"/>
</dbReference>
<keyword evidence="8" id="KW-1133">Transmembrane helix</keyword>
<keyword evidence="6" id="KW-0175">Coiled coil</keyword>
<dbReference type="InterPro" id="IPR058922">
    <property type="entry name" value="WHD_DRP"/>
</dbReference>
<feature type="region of interest" description="Disordered" evidence="7">
    <location>
        <begin position="1058"/>
        <end position="1091"/>
    </location>
</feature>
<dbReference type="InterPro" id="IPR002182">
    <property type="entry name" value="NB-ARC"/>
</dbReference>
<keyword evidence="5" id="KW-0611">Plant defense</keyword>
<evidence type="ECO:0000256" key="2">
    <source>
        <dbReference type="ARBA" id="ARBA00022614"/>
    </source>
</evidence>
<dbReference type="InterPro" id="IPR055414">
    <property type="entry name" value="LRR_R13L4/SHOC2-like"/>
</dbReference>
<feature type="domain" description="NB-ARC" evidence="9">
    <location>
        <begin position="178"/>
        <end position="353"/>
    </location>
</feature>
<feature type="compositionally biased region" description="Basic and acidic residues" evidence="7">
    <location>
        <begin position="1058"/>
        <end position="1070"/>
    </location>
</feature>
<evidence type="ECO:0000259" key="9">
    <source>
        <dbReference type="Pfam" id="PF00931"/>
    </source>
</evidence>
<feature type="domain" description="Disease resistance R13L4/SHOC-2-like LRR" evidence="12">
    <location>
        <begin position="585"/>
        <end position="894"/>
    </location>
</feature>
<comment type="caution">
    <text evidence="13">The sequence shown here is derived from an EMBL/GenBank/DDBJ whole genome shotgun (WGS) entry which is preliminary data.</text>
</comment>
<evidence type="ECO:0008006" key="15">
    <source>
        <dbReference type="Google" id="ProtNLM"/>
    </source>
</evidence>
<dbReference type="GO" id="GO:0002758">
    <property type="term" value="P:innate immune response-activating signaling pathway"/>
    <property type="evidence" value="ECO:0007669"/>
    <property type="project" value="UniProtKB-ARBA"/>
</dbReference>
<accession>A0A8J5WMW5</accession>
<reference evidence="13" key="1">
    <citation type="journal article" date="2021" name="bioRxiv">
        <title>Whole Genome Assembly and Annotation of Northern Wild Rice, Zizania palustris L., Supports a Whole Genome Duplication in the Zizania Genus.</title>
        <authorList>
            <person name="Haas M."/>
            <person name="Kono T."/>
            <person name="Macchietto M."/>
            <person name="Millas R."/>
            <person name="McGilp L."/>
            <person name="Shao M."/>
            <person name="Duquette J."/>
            <person name="Hirsch C.N."/>
            <person name="Kimball J."/>
        </authorList>
    </citation>
    <scope>NUCLEOTIDE SEQUENCE</scope>
    <source>
        <tissue evidence="13">Fresh leaf tissue</tissue>
    </source>
</reference>
<evidence type="ECO:0000259" key="12">
    <source>
        <dbReference type="Pfam" id="PF23598"/>
    </source>
</evidence>
<evidence type="ECO:0000256" key="6">
    <source>
        <dbReference type="ARBA" id="ARBA00023054"/>
    </source>
</evidence>
<gene>
    <name evidence="13" type="ORF">GUJ93_ZPchr0012g20990</name>
</gene>
<feature type="region of interest" description="Disordered" evidence="7">
    <location>
        <begin position="1361"/>
        <end position="1384"/>
    </location>
</feature>
<dbReference type="InterPro" id="IPR041118">
    <property type="entry name" value="Rx_N"/>
</dbReference>
<name>A0A8J5WMW5_ZIZPA</name>
<reference evidence="13" key="2">
    <citation type="submission" date="2021-02" db="EMBL/GenBank/DDBJ databases">
        <authorList>
            <person name="Kimball J.A."/>
            <person name="Haas M.W."/>
            <person name="Macchietto M."/>
            <person name="Kono T."/>
            <person name="Duquette J."/>
            <person name="Shao M."/>
        </authorList>
    </citation>
    <scope>NUCLEOTIDE SEQUENCE</scope>
    <source>
        <tissue evidence="13">Fresh leaf tissue</tissue>
    </source>
</reference>
<evidence type="ECO:0000256" key="7">
    <source>
        <dbReference type="SAM" id="MobiDB-lite"/>
    </source>
</evidence>
<keyword evidence="3" id="KW-0677">Repeat</keyword>
<evidence type="ECO:0000256" key="1">
    <source>
        <dbReference type="ARBA" id="ARBA00008894"/>
    </source>
</evidence>
<comment type="similarity">
    <text evidence="1">Belongs to the disease resistance NB-LRR family.</text>
</comment>
<keyword evidence="14" id="KW-1185">Reference proteome</keyword>
<dbReference type="OrthoDB" id="676979at2759"/>
<feature type="compositionally biased region" description="Basic and acidic residues" evidence="7">
    <location>
        <begin position="1109"/>
        <end position="1124"/>
    </location>
</feature>
<keyword evidence="2" id="KW-0433">Leucine-rich repeat</keyword>
<evidence type="ECO:0000259" key="10">
    <source>
        <dbReference type="Pfam" id="PF18052"/>
    </source>
</evidence>
<sequence length="1708" mass="188575">MAVVLGAFVPDTAAQWRSVVKGEVARQMGVEAEAKKLEERLEKVGAAVRDAEARAARGDDAAAAWLDKVRAAAYEADVAVDRCRVLARRLRNREQQQQQNHHQSLPWLLSSCCDVGEPRRDIVAGMKNVSQKLKAILKEQRQLQLHASVADQTLHERKVLRHRKSDPTEIDIVGAAMEEDARRLLHRLMHKDDQAACGVVAVVGPDGIGKTTLAKVVYDSERVRRSFETRSWVTLSRGYSIDVEADQREAALLSEVIDAVGGDVMGAKTVSDLKAMLAGLVANKRFLLVLDDVRHGGEWEDVLRRPLANGGRGSKVLVTARHGSIARVMGAGYIHRVKRLGADDGWALLRVSACVADDGGGEATAALKGLGERIVVEKCAGVPLAIKAVAGVLRTREAIVEEWAEVLASPAWSVKGLPDDAMKPLYLCYDDMPCHLKQCFLYCSLFLSDFAADRRALVQQWIAQGFVQIRGDAGVEEVAEEYYDELVGRNLLQPAKADRRGCVERCTVHDMLRSMAQVLSHGENFTCDTPRPPDDGGDASSFAPRYVSFPRSYLAAIPERLVKLEGTRTLLLQRNPLTIEGNMFARLHHLKVLDLTETAMEVIPETLGSLFYLRFLNLSQTRIKSLPETIGNLWSLKFLLLRECKSLHVLPKGIENLKGLRDLDIAGTVINDAAFRVGQLRSLTSLRCFAVTSKEERAADDKSGWPLDELHNLSQLRTLHVKKLEKATSLSEAAGVTLAGKTGLRELELSCSSTLKSFEIPTAVRKIEDILIIFQELHPPRCLESLKIANYFGTKFPSWLSPTCLPNLCRLNITGCNLCESFPPLGRLPELRSLCIADSSALKDIDAQFTDTDHCHQVPFPKLEDLHLQELHNLKTWSSIEAGALPSLQALQLESCPKLRCLPAGLRHVTSMTELRIVDMESLEAVDNIPSLRELSVWNTPNLKKICDLPSLKDLNICHCPVLETVQGINSLQEVHIFDLELQQMPRWIEAYASKLCALEFKSTTKLLKRCLVDGPDWSVIKGIALVHGYSTDSSYIYYSKSPYIFDSTVSVQESLDMEGHPADSHKTDDASTGGKNIDQQDDLVSTSGTSDLETNDFFDSKLVSARTTRSEDSGSDKNKEKYLNRPTGRRMHKLAEVPEDCEDEEGADYVVVFPANTTKATVPEKLRPAVTHDHNDKDIAHKPQTITNDGSGHDTNDNLILTKQRGSKMKKDAPTDVKTDLGTSVIKPTAKIVHKLVREGSQAINITETDQDLNLSSFESKRHASNKDKVDASDSDTGKDTTNIPSSCTFARRSVEMALKTSGTEADNEQVTVQARNTSCASEVNLSSSSARAKVKEGRHRSVSVKKSIPKTVKFAPMEETKSNCKETDNSLPCSRQTTSKKENDVSIDADTMMAAIHPSNTFTESHPDKVNKTAASATEVMKISNEVIYCNFIATQDLHPISCHNEKRLPDVVNNICTSANDNHDQMGCNNKSLSDNLNHEESRSISATETTCDSGPCKSTATSACKHQTLKRQGTTVTDPSDDTDASIRKIIGLASKISEKVSSTCSPVSLKHQSAETLKKISRSPSKPMDSGPHAIDIAEAAMNPEVSKATLTNRFPANAAAKDGLTDDKTPVSISIKADDSHQPPKVYTAIWADTDTDTLKARFLSSMQHYRRMASRRRRRHRKHGSESKWKWNIVSVLVAVLLLVSVAQLLFTLWLYRRLLK</sequence>
<feature type="region of interest" description="Disordered" evidence="7">
    <location>
        <begin position="1105"/>
        <end position="1127"/>
    </location>
</feature>
<dbReference type="GO" id="GO:0009626">
    <property type="term" value="P:plant-type hypersensitive response"/>
    <property type="evidence" value="ECO:0007669"/>
    <property type="project" value="UniProtKB-ARBA"/>
</dbReference>
<feature type="compositionally biased region" description="Basic and acidic residues" evidence="7">
    <location>
        <begin position="1260"/>
        <end position="1280"/>
    </location>
</feature>
<dbReference type="Pfam" id="PF23598">
    <property type="entry name" value="LRR_14"/>
    <property type="match status" value="1"/>
</dbReference>
<organism evidence="13 14">
    <name type="scientific">Zizania palustris</name>
    <name type="common">Northern wild rice</name>
    <dbReference type="NCBI Taxonomy" id="103762"/>
    <lineage>
        <taxon>Eukaryota</taxon>
        <taxon>Viridiplantae</taxon>
        <taxon>Streptophyta</taxon>
        <taxon>Embryophyta</taxon>
        <taxon>Tracheophyta</taxon>
        <taxon>Spermatophyta</taxon>
        <taxon>Magnoliopsida</taxon>
        <taxon>Liliopsida</taxon>
        <taxon>Poales</taxon>
        <taxon>Poaceae</taxon>
        <taxon>BOP clade</taxon>
        <taxon>Oryzoideae</taxon>
        <taxon>Oryzeae</taxon>
        <taxon>Zizaniinae</taxon>
        <taxon>Zizania</taxon>
    </lineage>
</organism>
<keyword evidence="8" id="KW-0472">Membrane</keyword>
<dbReference type="InterPro" id="IPR044974">
    <property type="entry name" value="Disease_R_plants"/>
</dbReference>